<dbReference type="PATRIC" id="fig|269796.9.peg.406"/>
<proteinExistence type="predicted"/>
<sequence>MEQSTKSQSAKRDRTMRFRATEEEAREIEQRAASTGMGVSGYVRAAALNHPVRSVYDLKAVAELGRINGDLGRVAGLLKLWLAERRGHGAPATDVERMMGEFRTLQTDLSRMMRQALK</sequence>
<dbReference type="AlphaFoldDB" id="Q2RXJ0"/>
<feature type="region of interest" description="Disordered" evidence="1">
    <location>
        <begin position="1"/>
        <end position="33"/>
    </location>
</feature>
<dbReference type="RefSeq" id="WP_011388103.1">
    <property type="nucleotide sequence ID" value="NC_007643.1"/>
</dbReference>
<protein>
    <submittedName>
        <fullName evidence="2">Helix-turn-helix protein, CopG</fullName>
    </submittedName>
</protein>
<dbReference type="HOGENOM" id="CLU_128586_2_0_5"/>
<accession>Q2RXJ0</accession>
<organism evidence="2 3">
    <name type="scientific">Rhodospirillum rubrum (strain ATCC 11170 / ATH 1.1.1 / DSM 467 / LMG 4362 / NCIMB 8255 / S1)</name>
    <dbReference type="NCBI Taxonomy" id="269796"/>
    <lineage>
        <taxon>Bacteria</taxon>
        <taxon>Pseudomonadati</taxon>
        <taxon>Pseudomonadota</taxon>
        <taxon>Alphaproteobacteria</taxon>
        <taxon>Rhodospirillales</taxon>
        <taxon>Rhodospirillaceae</taxon>
        <taxon>Rhodospirillum</taxon>
    </lineage>
</organism>
<gene>
    <name evidence="2" type="ordered locus">Rru_A0350</name>
</gene>
<dbReference type="GO" id="GO:0006355">
    <property type="term" value="P:regulation of DNA-templated transcription"/>
    <property type="evidence" value="ECO:0007669"/>
    <property type="project" value="InterPro"/>
</dbReference>
<dbReference type="eggNOG" id="ENOG5031AZX">
    <property type="taxonomic scope" value="Bacteria"/>
</dbReference>
<dbReference type="InterPro" id="IPR013321">
    <property type="entry name" value="Arc_rbn_hlx_hlx"/>
</dbReference>
<evidence type="ECO:0000313" key="3">
    <source>
        <dbReference type="Proteomes" id="UP000001929"/>
    </source>
</evidence>
<dbReference type="Proteomes" id="UP000001929">
    <property type="component" value="Chromosome"/>
</dbReference>
<dbReference type="Gene3D" id="1.10.1220.10">
    <property type="entry name" value="Met repressor-like"/>
    <property type="match status" value="1"/>
</dbReference>
<keyword evidence="3" id="KW-1185">Reference proteome</keyword>
<dbReference type="EMBL" id="CP000230">
    <property type="protein sequence ID" value="ABC21155.1"/>
    <property type="molecule type" value="Genomic_DNA"/>
</dbReference>
<evidence type="ECO:0000256" key="1">
    <source>
        <dbReference type="SAM" id="MobiDB-lite"/>
    </source>
</evidence>
<dbReference type="InterPro" id="IPR053842">
    <property type="entry name" value="NikA-like"/>
</dbReference>
<name>Q2RXJ0_RHORT</name>
<feature type="compositionally biased region" description="Basic and acidic residues" evidence="1">
    <location>
        <begin position="10"/>
        <end position="30"/>
    </location>
</feature>
<reference evidence="2 3" key="1">
    <citation type="journal article" date="2011" name="Stand. Genomic Sci.">
        <title>Complete genome sequence of Rhodospirillum rubrum type strain (S1).</title>
        <authorList>
            <person name="Munk A.C."/>
            <person name="Copeland A."/>
            <person name="Lucas S."/>
            <person name="Lapidus A."/>
            <person name="Del Rio T.G."/>
            <person name="Barry K."/>
            <person name="Detter J.C."/>
            <person name="Hammon N."/>
            <person name="Israni S."/>
            <person name="Pitluck S."/>
            <person name="Brettin T."/>
            <person name="Bruce D."/>
            <person name="Han C."/>
            <person name="Tapia R."/>
            <person name="Gilna P."/>
            <person name="Schmutz J."/>
            <person name="Larimer F."/>
            <person name="Land M."/>
            <person name="Kyrpides N.C."/>
            <person name="Mavromatis K."/>
            <person name="Richardson P."/>
            <person name="Rohde M."/>
            <person name="Goker M."/>
            <person name="Klenk H.P."/>
            <person name="Zhang Y."/>
            <person name="Roberts G.P."/>
            <person name="Reslewic S."/>
            <person name="Schwartz D.C."/>
        </authorList>
    </citation>
    <scope>NUCLEOTIDE SEQUENCE [LARGE SCALE GENOMIC DNA]</scope>
    <source>
        <strain evidence="3">ATCC 11170 / ATH 1.1.1 / DSM 467 / LMG 4362 / NCIMB 8255 / S1</strain>
    </source>
</reference>
<dbReference type="Pfam" id="PF21983">
    <property type="entry name" value="NikA-like"/>
    <property type="match status" value="1"/>
</dbReference>
<dbReference type="EnsemblBacteria" id="ABC21155">
    <property type="protein sequence ID" value="ABC21155"/>
    <property type="gene ID" value="Rru_A0350"/>
</dbReference>
<evidence type="ECO:0000313" key="2">
    <source>
        <dbReference type="EMBL" id="ABC21155.1"/>
    </source>
</evidence>
<dbReference type="KEGG" id="rru:Rru_A0350"/>